<keyword evidence="2" id="KW-1185">Reference proteome</keyword>
<protein>
    <submittedName>
        <fullName evidence="1">Uncharacterized protein</fullName>
    </submittedName>
</protein>
<sequence>MDPLDQPRTYFTVTDEFGNGHPAMEYLAGSLDGQPGVQVIPLKRFVKLIGSGEVLERIGEGQFVGARSRRTYSIHLAVAPRPR</sequence>
<reference evidence="1 2" key="1">
    <citation type="journal article" date="2017" name="Int. J. Syst. Evol. Microbiol.">
        <title>Ramlibacter monticola sp. nov., isolated from forest soil.</title>
        <authorList>
            <person name="Chaudhary D.K."/>
            <person name="Kim J."/>
        </authorList>
    </citation>
    <scope>NUCLEOTIDE SEQUENCE [LARGE SCALE GENOMIC DNA]</scope>
    <source>
        <strain evidence="1 2">KACC 19175</strain>
    </source>
</reference>
<evidence type="ECO:0000313" key="1">
    <source>
        <dbReference type="EMBL" id="MBL0391436.1"/>
    </source>
</evidence>
<evidence type="ECO:0000313" key="2">
    <source>
        <dbReference type="Proteomes" id="UP000599109"/>
    </source>
</evidence>
<gene>
    <name evidence="1" type="ORF">JJ685_09825</name>
</gene>
<dbReference type="RefSeq" id="WP_201674067.1">
    <property type="nucleotide sequence ID" value="NZ_JAEQNE010000002.1"/>
</dbReference>
<comment type="caution">
    <text evidence="1">The sequence shown here is derived from an EMBL/GenBank/DDBJ whole genome shotgun (WGS) entry which is preliminary data.</text>
</comment>
<accession>A0A936Z0B3</accession>
<name>A0A936Z0B3_9BURK</name>
<dbReference type="Proteomes" id="UP000599109">
    <property type="component" value="Unassembled WGS sequence"/>
</dbReference>
<organism evidence="1 2">
    <name type="scientific">Ramlibacter monticola</name>
    <dbReference type="NCBI Taxonomy" id="1926872"/>
    <lineage>
        <taxon>Bacteria</taxon>
        <taxon>Pseudomonadati</taxon>
        <taxon>Pseudomonadota</taxon>
        <taxon>Betaproteobacteria</taxon>
        <taxon>Burkholderiales</taxon>
        <taxon>Comamonadaceae</taxon>
        <taxon>Ramlibacter</taxon>
    </lineage>
</organism>
<proteinExistence type="predicted"/>
<dbReference type="AlphaFoldDB" id="A0A936Z0B3"/>
<dbReference type="EMBL" id="JAEQNE010000002">
    <property type="protein sequence ID" value="MBL0391436.1"/>
    <property type="molecule type" value="Genomic_DNA"/>
</dbReference>